<dbReference type="HAMAP" id="MF_00033">
    <property type="entry name" value="MurG"/>
    <property type="match status" value="1"/>
</dbReference>
<reference evidence="15" key="1">
    <citation type="submission" date="2017-09" db="EMBL/GenBank/DDBJ databases">
        <title>Metaegenomics of thermophilic ammonia-oxidizing enrichment culture.</title>
        <authorList>
            <person name="Kato S."/>
            <person name="Suzuki K."/>
        </authorList>
    </citation>
    <scope>NUCLEOTIDE SEQUENCE [LARGE SCALE GENOMIC DNA]</scope>
</reference>
<feature type="transmembrane region" description="Helical" evidence="11">
    <location>
        <begin position="36"/>
        <end position="53"/>
    </location>
</feature>
<dbReference type="Proteomes" id="UP000236173">
    <property type="component" value="Unassembled WGS sequence"/>
</dbReference>
<feature type="domain" description="Glycosyltransferase family 28 N-terminal" evidence="12">
    <location>
        <begin position="5"/>
        <end position="109"/>
    </location>
</feature>
<evidence type="ECO:0000313" key="14">
    <source>
        <dbReference type="EMBL" id="GBC99100.1"/>
    </source>
</evidence>
<comment type="subcellular location">
    <subcellularLocation>
        <location evidence="10">Cell membrane</location>
        <topology evidence="10">Peripheral membrane protein</topology>
        <orientation evidence="10">Cytoplasmic side</orientation>
    </subcellularLocation>
</comment>
<keyword evidence="4 10" id="KW-0808">Transferase</keyword>
<feature type="binding site" evidence="10">
    <location>
        <position position="95"/>
    </location>
    <ligand>
        <name>UDP-N-acetyl-alpha-D-glucosamine</name>
        <dbReference type="ChEBI" id="CHEBI:57705"/>
    </ligand>
</feature>
<keyword evidence="9 10" id="KW-0961">Cell wall biogenesis/degradation</keyword>
<name>A0A2H5XD41_9BACT</name>
<evidence type="ECO:0000256" key="5">
    <source>
        <dbReference type="ARBA" id="ARBA00022960"/>
    </source>
</evidence>
<evidence type="ECO:0000256" key="9">
    <source>
        <dbReference type="ARBA" id="ARBA00023316"/>
    </source>
</evidence>
<comment type="caution">
    <text evidence="10">Lacks conserved residue(s) required for the propagation of feature annotation.</text>
</comment>
<comment type="pathway">
    <text evidence="10">Cell wall biogenesis; peptidoglycan biosynthesis.</text>
</comment>
<keyword evidence="11" id="KW-1133">Transmembrane helix</keyword>
<evidence type="ECO:0000256" key="7">
    <source>
        <dbReference type="ARBA" id="ARBA00023136"/>
    </source>
</evidence>
<keyword evidence="8 10" id="KW-0131">Cell cycle</keyword>
<comment type="similarity">
    <text evidence="10">Belongs to the glycosyltransferase 28 family. MurG subfamily.</text>
</comment>
<evidence type="ECO:0000256" key="1">
    <source>
        <dbReference type="ARBA" id="ARBA00022475"/>
    </source>
</evidence>
<dbReference type="PANTHER" id="PTHR21015:SF22">
    <property type="entry name" value="GLYCOSYLTRANSFERASE"/>
    <property type="match status" value="1"/>
</dbReference>
<dbReference type="UniPathway" id="UPA00219"/>
<proteinExistence type="inferred from homology"/>
<evidence type="ECO:0000256" key="4">
    <source>
        <dbReference type="ARBA" id="ARBA00022679"/>
    </source>
</evidence>
<keyword evidence="3 10" id="KW-0328">Glycosyltransferase</keyword>
<keyword evidence="2 10" id="KW-0132">Cell division</keyword>
<keyword evidence="6 10" id="KW-0573">Peptidoglycan synthesis</keyword>
<evidence type="ECO:0000313" key="15">
    <source>
        <dbReference type="Proteomes" id="UP000236173"/>
    </source>
</evidence>
<dbReference type="PANTHER" id="PTHR21015">
    <property type="entry name" value="UDP-N-ACETYLGLUCOSAMINE--N-ACETYLMURAMYL-(PENTAPEPTIDE) PYROPHOSPHORYL-UNDECAPRENOL N-ACETYLGLUCOSAMINE TRANSFERASE 1"/>
    <property type="match status" value="1"/>
</dbReference>
<comment type="caution">
    <text evidence="14">The sequence shown here is derived from an EMBL/GenBank/DDBJ whole genome shotgun (WGS) entry which is preliminary data.</text>
</comment>
<dbReference type="GO" id="GO:0071555">
    <property type="term" value="P:cell wall organization"/>
    <property type="evidence" value="ECO:0007669"/>
    <property type="project" value="UniProtKB-KW"/>
</dbReference>
<dbReference type="EMBL" id="BEHT01000020">
    <property type="protein sequence ID" value="GBC99100.1"/>
    <property type="molecule type" value="Genomic_DNA"/>
</dbReference>
<organism evidence="14 15">
    <name type="scientific">Candidatus Fervidibacter japonicus</name>
    <dbReference type="NCBI Taxonomy" id="2035412"/>
    <lineage>
        <taxon>Bacteria</taxon>
        <taxon>Candidatus Fervidibacterota</taxon>
        <taxon>Candidatus Fervidibacter</taxon>
    </lineage>
</organism>
<dbReference type="Gene3D" id="3.40.50.2000">
    <property type="entry name" value="Glycogen Phosphorylase B"/>
    <property type="match status" value="2"/>
</dbReference>
<dbReference type="GO" id="GO:0005886">
    <property type="term" value="C:plasma membrane"/>
    <property type="evidence" value="ECO:0007669"/>
    <property type="project" value="UniProtKB-SubCell"/>
</dbReference>
<protein>
    <recommendedName>
        <fullName evidence="10">UDP-N-acetylglucosamine--N-acetylmuramyl-(pentapeptide) pyrophosphoryl-undecaprenol N-acetylglucosamine transferase</fullName>
        <ecNumber evidence="10">2.4.1.227</ecNumber>
    </recommendedName>
    <alternativeName>
        <fullName evidence="10">Undecaprenyl-PP-MurNAc-pentapeptide-UDPGlcNAc GlcNAc transferase</fullName>
    </alternativeName>
</protein>
<comment type="function">
    <text evidence="10">Cell wall formation. Catalyzes the transfer of a GlcNAc subunit on undecaprenyl-pyrophosphoryl-MurNAc-pentapeptide (lipid intermediate I) to form undecaprenyl-pyrophosphoryl-MurNAc-(pentapeptide)GlcNAc (lipid intermediate II).</text>
</comment>
<evidence type="ECO:0000256" key="3">
    <source>
        <dbReference type="ARBA" id="ARBA00022676"/>
    </source>
</evidence>
<dbReference type="CDD" id="cd03785">
    <property type="entry name" value="GT28_MurG"/>
    <property type="match status" value="1"/>
</dbReference>
<feature type="binding site" evidence="10">
    <location>
        <position position="269"/>
    </location>
    <ligand>
        <name>UDP-N-acetyl-alpha-D-glucosamine</name>
        <dbReference type="ChEBI" id="CHEBI:57705"/>
    </ligand>
</feature>
<dbReference type="GO" id="GO:0050511">
    <property type="term" value="F:undecaprenyldiphospho-muramoylpentapeptide beta-N-acetylglucosaminyltransferase activity"/>
    <property type="evidence" value="ECO:0007669"/>
    <property type="project" value="UniProtKB-UniRule"/>
</dbReference>
<dbReference type="AlphaFoldDB" id="A0A2H5XD41"/>
<keyword evidence="7 10" id="KW-0472">Membrane</keyword>
<evidence type="ECO:0000259" key="12">
    <source>
        <dbReference type="Pfam" id="PF03033"/>
    </source>
</evidence>
<evidence type="ECO:0000256" key="10">
    <source>
        <dbReference type="HAMAP-Rule" id="MF_00033"/>
    </source>
</evidence>
<dbReference type="GO" id="GO:0051301">
    <property type="term" value="P:cell division"/>
    <property type="evidence" value="ECO:0007669"/>
    <property type="project" value="UniProtKB-KW"/>
</dbReference>
<evidence type="ECO:0000259" key="13">
    <source>
        <dbReference type="Pfam" id="PF04101"/>
    </source>
</evidence>
<keyword evidence="1 10" id="KW-1003">Cell membrane</keyword>
<evidence type="ECO:0000256" key="6">
    <source>
        <dbReference type="ARBA" id="ARBA00022984"/>
    </source>
</evidence>
<dbReference type="Pfam" id="PF04101">
    <property type="entry name" value="Glyco_tran_28_C"/>
    <property type="match status" value="1"/>
</dbReference>
<dbReference type="InterPro" id="IPR004276">
    <property type="entry name" value="GlycoTrans_28_N"/>
</dbReference>
<keyword evidence="5 10" id="KW-0133">Cell shape</keyword>
<accession>A0A2H5XD41</accession>
<feature type="binding site" evidence="10">
    <location>
        <position position="166"/>
    </location>
    <ligand>
        <name>UDP-N-acetyl-alpha-D-glucosamine</name>
        <dbReference type="ChEBI" id="CHEBI:57705"/>
    </ligand>
</feature>
<evidence type="ECO:0000256" key="2">
    <source>
        <dbReference type="ARBA" id="ARBA00022618"/>
    </source>
</evidence>
<dbReference type="GO" id="GO:0008360">
    <property type="term" value="P:regulation of cell shape"/>
    <property type="evidence" value="ECO:0007669"/>
    <property type="project" value="UniProtKB-KW"/>
</dbReference>
<gene>
    <name evidence="10 14" type="primary">murG</name>
    <name evidence="14" type="ORF">HRbin17_01621</name>
</gene>
<dbReference type="InterPro" id="IPR006009">
    <property type="entry name" value="GlcNAc_MurG"/>
</dbReference>
<comment type="catalytic activity">
    <reaction evidence="10">
        <text>di-trans,octa-cis-undecaprenyl diphospho-N-acetyl-alpha-D-muramoyl-L-alanyl-D-glutamyl-meso-2,6-diaminopimeloyl-D-alanyl-D-alanine + UDP-N-acetyl-alpha-D-glucosamine = di-trans,octa-cis-undecaprenyl diphospho-[N-acetyl-alpha-D-glucosaminyl-(1-&gt;4)]-N-acetyl-alpha-D-muramoyl-L-alanyl-D-glutamyl-meso-2,6-diaminopimeloyl-D-alanyl-D-alanine + UDP + H(+)</text>
        <dbReference type="Rhea" id="RHEA:31227"/>
        <dbReference type="ChEBI" id="CHEBI:15378"/>
        <dbReference type="ChEBI" id="CHEBI:57705"/>
        <dbReference type="ChEBI" id="CHEBI:58223"/>
        <dbReference type="ChEBI" id="CHEBI:61387"/>
        <dbReference type="ChEBI" id="CHEBI:61388"/>
        <dbReference type="EC" id="2.4.1.227"/>
    </reaction>
</comment>
<dbReference type="EC" id="2.4.1.227" evidence="10"/>
<dbReference type="GO" id="GO:0009252">
    <property type="term" value="P:peptidoglycan biosynthetic process"/>
    <property type="evidence" value="ECO:0007669"/>
    <property type="project" value="UniProtKB-UniRule"/>
</dbReference>
<evidence type="ECO:0000256" key="8">
    <source>
        <dbReference type="ARBA" id="ARBA00023306"/>
    </source>
</evidence>
<evidence type="ECO:0000256" key="11">
    <source>
        <dbReference type="SAM" id="Phobius"/>
    </source>
</evidence>
<dbReference type="InterPro" id="IPR007235">
    <property type="entry name" value="Glyco_trans_28_C"/>
</dbReference>
<dbReference type="GO" id="GO:0051991">
    <property type="term" value="F:UDP-N-acetyl-D-glucosamine:N-acetylmuramoyl-L-alanyl-D-glutamyl-meso-2,6-diaminopimelyl-D-alanyl-D-alanine-diphosphoundecaprenol 4-beta-N-acetylglucosaminlytransferase activity"/>
    <property type="evidence" value="ECO:0007669"/>
    <property type="project" value="RHEA"/>
</dbReference>
<keyword evidence="11" id="KW-0812">Transmembrane</keyword>
<dbReference type="SUPFAM" id="SSF53756">
    <property type="entry name" value="UDP-Glycosyltransferase/glycogen phosphorylase"/>
    <property type="match status" value="1"/>
</dbReference>
<feature type="binding site" evidence="10">
    <location>
        <position position="136"/>
    </location>
    <ligand>
        <name>UDP-N-acetyl-alpha-D-glucosamine</name>
        <dbReference type="ChEBI" id="CHEBI:57705"/>
    </ligand>
</feature>
<dbReference type="Pfam" id="PF03033">
    <property type="entry name" value="Glyco_transf_28"/>
    <property type="match status" value="1"/>
</dbReference>
<dbReference type="GO" id="GO:0005975">
    <property type="term" value="P:carbohydrate metabolic process"/>
    <property type="evidence" value="ECO:0007669"/>
    <property type="project" value="InterPro"/>
</dbReference>
<sequence length="339" mass="36983">MHLLFIGAARGLDRQLLADRGYPFYGLAVMPFPRRVVSLGTVTAGAAVLYGLAQTVRLFRRWRPQVVVGTGGYASVCALLAGRMFGARCVLFEANAVPGRTNRWLARLACFIVTGFPEATAFFPPGRAAWTGTPVRPEVREGDRDTVRKQLGLTAADRLLLVFGGSQGARRLNEAVWDALPRLMAEPSLHIVHACGRHWEAEAQRLHAALPPAWRSRYRPFGYREDIPKLLHAADLAVSRAGSSSIAELLVAGVPAILVPYPFAIYDHQRFNALSVVRRGAADMVLDAELTGERLAKTVLALLHDEERLATMRGAARALAKPHAAEAIVDIILTFLGVQ</sequence>
<feature type="domain" description="Glycosyl transferase family 28 C-terminal" evidence="13">
    <location>
        <begin position="160"/>
        <end position="326"/>
    </location>
</feature>